<accession>A0A7S3ANM9</accession>
<gene>
    <name evidence="2" type="ORF">HERI1096_LOCUS9501</name>
</gene>
<feature type="signal peptide" evidence="1">
    <location>
        <begin position="1"/>
        <end position="34"/>
    </location>
</feature>
<dbReference type="AlphaFoldDB" id="A0A7S3ANM9"/>
<evidence type="ECO:0000313" key="2">
    <source>
        <dbReference type="EMBL" id="CAE0108841.1"/>
    </source>
</evidence>
<feature type="chain" id="PRO_5031354973" evidence="1">
    <location>
        <begin position="35"/>
        <end position="345"/>
    </location>
</feature>
<reference evidence="2" key="1">
    <citation type="submission" date="2021-01" db="EMBL/GenBank/DDBJ databases">
        <authorList>
            <person name="Corre E."/>
            <person name="Pelletier E."/>
            <person name="Niang G."/>
            <person name="Scheremetjew M."/>
            <person name="Finn R."/>
            <person name="Kale V."/>
            <person name="Holt S."/>
            <person name="Cochrane G."/>
            <person name="Meng A."/>
            <person name="Brown T."/>
            <person name="Cohen L."/>
        </authorList>
    </citation>
    <scope>NUCLEOTIDE SEQUENCE</scope>
    <source>
        <strain evidence="2">CCMP281</strain>
    </source>
</reference>
<sequence>MAPCNEIAARNRVAMGSPTLGLLLLLCLSAPVQGSTTTSHGSTNHGRVAVCVTGQLRTLMMSPNSSRYPQRWGETGMRFAGRGGSHVDPRLKVGVVADSIHHRLFDVLERHGFDVYMVVSTKGKSDRTPAVGDTSACEPLRPNSTGNELFCEVPYDAADSPPATPAFEHKWSAYRYPDAAGISSMLAQMRDQSVCMKMIRRSGRAYSHMIRTRPDVGMLTRFPALHTLFGDPQASRNVYIANMHACCCGNEDWFGIGTFDVMQWYFSRYDAAQRDASVLPYKERSDRSSKDMLRPENETWTSEDFLASYLNQTSGAQLVQSQNIRACVVKPADRHMSERRHWGQP</sequence>
<organism evidence="2">
    <name type="scientific">Haptolina ericina</name>
    <dbReference type="NCBI Taxonomy" id="156174"/>
    <lineage>
        <taxon>Eukaryota</taxon>
        <taxon>Haptista</taxon>
        <taxon>Haptophyta</taxon>
        <taxon>Prymnesiophyceae</taxon>
        <taxon>Prymnesiales</taxon>
        <taxon>Prymnesiaceae</taxon>
        <taxon>Haptolina</taxon>
    </lineage>
</organism>
<name>A0A7S3ANM9_9EUKA</name>
<dbReference type="EMBL" id="HBHX01016978">
    <property type="protein sequence ID" value="CAE0108841.1"/>
    <property type="molecule type" value="Transcribed_RNA"/>
</dbReference>
<proteinExistence type="predicted"/>
<evidence type="ECO:0000256" key="1">
    <source>
        <dbReference type="SAM" id="SignalP"/>
    </source>
</evidence>
<protein>
    <submittedName>
        <fullName evidence="2">Uncharacterized protein</fullName>
    </submittedName>
</protein>
<keyword evidence="1" id="KW-0732">Signal</keyword>